<gene>
    <name evidence="1" type="ORF">SAMD00020551_0394</name>
</gene>
<reference evidence="1 2" key="1">
    <citation type="submission" date="2013-06" db="EMBL/GenBank/DDBJ databases">
        <title>Whole genome shotgun sequence of Bacillus selenatarsenatis SF-1.</title>
        <authorList>
            <person name="Kuroda M."/>
            <person name="Sei K."/>
            <person name="Yamashita M."/>
            <person name="Ike M."/>
        </authorList>
    </citation>
    <scope>NUCLEOTIDE SEQUENCE [LARGE SCALE GENOMIC DNA]</scope>
    <source>
        <strain evidence="1 2">SF-1</strain>
    </source>
</reference>
<evidence type="ECO:0000313" key="2">
    <source>
        <dbReference type="Proteomes" id="UP000031014"/>
    </source>
</evidence>
<evidence type="ECO:0000313" key="1">
    <source>
        <dbReference type="EMBL" id="GAM12262.1"/>
    </source>
</evidence>
<protein>
    <recommendedName>
        <fullName evidence="3">DUF4362 domain-containing protein</fullName>
    </recommendedName>
</protein>
<dbReference type="AlphaFoldDB" id="A0A0A8WZR9"/>
<dbReference type="Pfam" id="PF14275">
    <property type="entry name" value="DUF4362"/>
    <property type="match status" value="1"/>
</dbReference>
<evidence type="ECO:0008006" key="3">
    <source>
        <dbReference type="Google" id="ProtNLM"/>
    </source>
</evidence>
<dbReference type="STRING" id="1321606.SAMD00020551_0394"/>
<sequence>MILFSLMLAGCEEEKQTRIEESNNIEPPDYIQDPGDVVDIHGDITNLEKFYTFVKHVEQGKKDKIRVVSYTTEGAPMLHDLEFNGTTIHSINDSTRDGFGYGRIEEATCKGITEVNTDGRTDYILEDCNNPEGKDLTILVVDKKL</sequence>
<dbReference type="Proteomes" id="UP000031014">
    <property type="component" value="Unassembled WGS sequence"/>
</dbReference>
<keyword evidence="2" id="KW-1185">Reference proteome</keyword>
<proteinExistence type="predicted"/>
<accession>A0A0A8WZR9</accession>
<dbReference type="InterPro" id="IPR025372">
    <property type="entry name" value="DUF4362"/>
</dbReference>
<organism evidence="1 2">
    <name type="scientific">Mesobacillus selenatarsenatis (strain DSM 18680 / JCM 14380 / FERM P-15431 / SF-1)</name>
    <dbReference type="NCBI Taxonomy" id="1321606"/>
    <lineage>
        <taxon>Bacteria</taxon>
        <taxon>Bacillati</taxon>
        <taxon>Bacillota</taxon>
        <taxon>Bacilli</taxon>
        <taxon>Bacillales</taxon>
        <taxon>Bacillaceae</taxon>
        <taxon>Mesobacillus</taxon>
    </lineage>
</organism>
<dbReference type="EMBL" id="BASE01000008">
    <property type="protein sequence ID" value="GAM12262.1"/>
    <property type="molecule type" value="Genomic_DNA"/>
</dbReference>
<comment type="caution">
    <text evidence="1">The sequence shown here is derived from an EMBL/GenBank/DDBJ whole genome shotgun (WGS) entry which is preliminary data.</text>
</comment>
<name>A0A0A8WZR9_MESS1</name>